<feature type="transmembrane region" description="Helical" evidence="1">
    <location>
        <begin position="73"/>
        <end position="95"/>
    </location>
</feature>
<reference evidence="3" key="1">
    <citation type="submission" date="2009-10" db="EMBL/GenBank/DDBJ databases">
        <title>The complete chromosome of Gordonia bronchialis DSM 43247.</title>
        <authorList>
            <consortium name="US DOE Joint Genome Institute (JGI-PGF)"/>
            <person name="Lucas S."/>
            <person name="Copeland A."/>
            <person name="Lapidus A."/>
            <person name="Glavina del Rio T."/>
            <person name="Dalin E."/>
            <person name="Tice H."/>
            <person name="Bruce D."/>
            <person name="Goodwin L."/>
            <person name="Pitluck S."/>
            <person name="Kyrpides N."/>
            <person name="Mavromatis K."/>
            <person name="Ivanova N."/>
            <person name="Ovchinnikova G."/>
            <person name="Saunders E."/>
            <person name="Brettin T."/>
            <person name="Detter J.C."/>
            <person name="Han C."/>
            <person name="Larimer F."/>
            <person name="Land M."/>
            <person name="Hauser L."/>
            <person name="Markowitz V."/>
            <person name="Cheng J.-F."/>
            <person name="Hugenholtz P."/>
            <person name="Woyke T."/>
            <person name="Wu D."/>
            <person name="Jando M."/>
            <person name="Schneider S."/>
            <person name="Goeker M."/>
            <person name="Klenk H.-P."/>
            <person name="Eisen J.A."/>
        </authorList>
    </citation>
    <scope>NUCLEOTIDE SEQUENCE [LARGE SCALE GENOMIC DNA]</scope>
    <source>
        <strain evidence="3">ATCC 25592 / DSM 43247 / BCRC 13721 / JCM 3198 / KCTC 3076 / NBRC 16047 / NCTC 10667</strain>
    </source>
</reference>
<dbReference type="STRING" id="526226.Gbro_1655"/>
<gene>
    <name evidence="2" type="ordered locus">Gbro_1655</name>
</gene>
<proteinExistence type="predicted"/>
<keyword evidence="1" id="KW-1133">Transmembrane helix</keyword>
<accession>D0L7R2</accession>
<dbReference type="AlphaFoldDB" id="D0L7R2"/>
<evidence type="ECO:0000313" key="2">
    <source>
        <dbReference type="EMBL" id="ACY20925.1"/>
    </source>
</evidence>
<feature type="transmembrane region" description="Helical" evidence="1">
    <location>
        <begin position="107"/>
        <end position="132"/>
    </location>
</feature>
<sequence length="185" mass="18855">MHRGYDAAVHPALRVTHQLRGWLVGVVSAVTGPTAHAAAAGMMPDADALLVVVACCAGFGWGVAALSRVRPGWVATLALLGGAQMFAHLALLVLTGGHGHALTSTMLGLHALATLVAAAAVQATEPAVVGVLTTILRLVRAVLGPPPAESALLLVGTPLSTDLRDRLRARAPLDTRGPPLPAEHL</sequence>
<feature type="transmembrane region" description="Helical" evidence="1">
    <location>
        <begin position="48"/>
        <end position="66"/>
    </location>
</feature>
<dbReference type="EMBL" id="CP001802">
    <property type="protein sequence ID" value="ACY20925.1"/>
    <property type="molecule type" value="Genomic_DNA"/>
</dbReference>
<dbReference type="eggNOG" id="ENOG502ZNK3">
    <property type="taxonomic scope" value="Bacteria"/>
</dbReference>
<feature type="transmembrane region" description="Helical" evidence="1">
    <location>
        <begin position="21"/>
        <end position="42"/>
    </location>
</feature>
<protein>
    <submittedName>
        <fullName evidence="2">Uncharacterized protein</fullName>
    </submittedName>
</protein>
<evidence type="ECO:0000313" key="3">
    <source>
        <dbReference type="Proteomes" id="UP000001219"/>
    </source>
</evidence>
<keyword evidence="3" id="KW-1185">Reference proteome</keyword>
<dbReference type="Proteomes" id="UP000001219">
    <property type="component" value="Chromosome"/>
</dbReference>
<organism evidence="2 3">
    <name type="scientific">Gordonia bronchialis (strain ATCC 25592 / DSM 43247 / BCRC 13721 / JCM 3198 / KCTC 3076 / NBRC 16047 / NCTC 10667)</name>
    <name type="common">Rhodococcus bronchialis</name>
    <dbReference type="NCBI Taxonomy" id="526226"/>
    <lineage>
        <taxon>Bacteria</taxon>
        <taxon>Bacillati</taxon>
        <taxon>Actinomycetota</taxon>
        <taxon>Actinomycetes</taxon>
        <taxon>Mycobacteriales</taxon>
        <taxon>Gordoniaceae</taxon>
        <taxon>Gordonia</taxon>
    </lineage>
</organism>
<dbReference type="KEGG" id="gbr:Gbro_1655"/>
<keyword evidence="1" id="KW-0812">Transmembrane</keyword>
<reference evidence="2 3" key="2">
    <citation type="journal article" date="2010" name="Stand. Genomic Sci.">
        <title>Complete genome sequence of Gordonia bronchialis type strain (3410).</title>
        <authorList>
            <person name="Ivanova N."/>
            <person name="Sikorski J."/>
            <person name="Jando M."/>
            <person name="Lapidus A."/>
            <person name="Nolan M."/>
            <person name="Lucas S."/>
            <person name="Del Rio T.G."/>
            <person name="Tice H."/>
            <person name="Copeland A."/>
            <person name="Cheng J.F."/>
            <person name="Chen F."/>
            <person name="Bruce D."/>
            <person name="Goodwin L."/>
            <person name="Pitluck S."/>
            <person name="Mavromatis K."/>
            <person name="Ovchinnikova G."/>
            <person name="Pati A."/>
            <person name="Chen A."/>
            <person name="Palaniappan K."/>
            <person name="Land M."/>
            <person name="Hauser L."/>
            <person name="Chang Y.J."/>
            <person name="Jeffries C.D."/>
            <person name="Chain P."/>
            <person name="Saunders E."/>
            <person name="Han C."/>
            <person name="Detter J.C."/>
            <person name="Brettin T."/>
            <person name="Rohde M."/>
            <person name="Goker M."/>
            <person name="Bristow J."/>
            <person name="Eisen J.A."/>
            <person name="Markowitz V."/>
            <person name="Hugenholtz P."/>
            <person name="Klenk H.P."/>
            <person name="Kyrpides N.C."/>
        </authorList>
    </citation>
    <scope>NUCLEOTIDE SEQUENCE [LARGE SCALE GENOMIC DNA]</scope>
    <source>
        <strain evidence="3">ATCC 25592 / DSM 43247 / BCRC 13721 / JCM 3198 / KCTC 3076 / NBRC 16047 / NCTC 10667</strain>
    </source>
</reference>
<dbReference type="HOGENOM" id="CLU_1501457_0_0_11"/>
<name>D0L7R2_GORB4</name>
<keyword evidence="1" id="KW-0472">Membrane</keyword>
<evidence type="ECO:0000256" key="1">
    <source>
        <dbReference type="SAM" id="Phobius"/>
    </source>
</evidence>